<evidence type="ECO:0000313" key="2">
    <source>
        <dbReference type="Proteomes" id="UP000663874"/>
    </source>
</evidence>
<evidence type="ECO:0000313" key="1">
    <source>
        <dbReference type="EMBL" id="CAF3822132.1"/>
    </source>
</evidence>
<proteinExistence type="predicted"/>
<comment type="caution">
    <text evidence="1">The sequence shown here is derived from an EMBL/GenBank/DDBJ whole genome shotgun (WGS) entry which is preliminary data.</text>
</comment>
<accession>A0A819CNU9</accession>
<feature type="non-terminal residue" evidence="1">
    <location>
        <position position="78"/>
    </location>
</feature>
<dbReference type="EMBL" id="CAJOBE010002433">
    <property type="protein sequence ID" value="CAF3822132.1"/>
    <property type="molecule type" value="Genomic_DNA"/>
</dbReference>
<sequence length="78" mass="9001">KKSTCLMYISLNNDIGHCKLENIHEIRVIPLGGARDAKQAEQNTGALGWRLTNEEIAELESYRFNPANAFWQRFWQHG</sequence>
<organism evidence="1 2">
    <name type="scientific">Rotaria sordida</name>
    <dbReference type="NCBI Taxonomy" id="392033"/>
    <lineage>
        <taxon>Eukaryota</taxon>
        <taxon>Metazoa</taxon>
        <taxon>Spiralia</taxon>
        <taxon>Gnathifera</taxon>
        <taxon>Rotifera</taxon>
        <taxon>Eurotatoria</taxon>
        <taxon>Bdelloidea</taxon>
        <taxon>Philodinida</taxon>
        <taxon>Philodinidae</taxon>
        <taxon>Rotaria</taxon>
    </lineage>
</organism>
<reference evidence="1" key="1">
    <citation type="submission" date="2021-02" db="EMBL/GenBank/DDBJ databases">
        <authorList>
            <person name="Nowell W R."/>
        </authorList>
    </citation>
    <scope>NUCLEOTIDE SEQUENCE</scope>
</reference>
<name>A0A819CNU9_9BILA</name>
<dbReference type="Proteomes" id="UP000663874">
    <property type="component" value="Unassembled WGS sequence"/>
</dbReference>
<protein>
    <recommendedName>
        <fullName evidence="3">Aldo/keto reductase</fullName>
    </recommendedName>
</protein>
<dbReference type="AlphaFoldDB" id="A0A819CNU9"/>
<gene>
    <name evidence="1" type="ORF">FNK824_LOCUS16224</name>
</gene>
<dbReference type="SUPFAM" id="SSF51430">
    <property type="entry name" value="NAD(P)-linked oxidoreductase"/>
    <property type="match status" value="1"/>
</dbReference>
<evidence type="ECO:0008006" key="3">
    <source>
        <dbReference type="Google" id="ProtNLM"/>
    </source>
</evidence>
<dbReference type="InterPro" id="IPR036812">
    <property type="entry name" value="NAD(P)_OxRdtase_dom_sf"/>
</dbReference>